<accession>A0A2X0KJH0</accession>
<dbReference type="Proteomes" id="UP000249723">
    <property type="component" value="Unassembled WGS sequence"/>
</dbReference>
<evidence type="ECO:0000313" key="2">
    <source>
        <dbReference type="Proteomes" id="UP000249723"/>
    </source>
</evidence>
<sequence length="53" mass="6060">MTITHGHRLLEQDLGTAPKAFFGQYQDVCQRPLRGTPRTGMPCRHCHCIMSVY</sequence>
<name>A0A2X0KJH0_9BASI</name>
<keyword evidence="2" id="KW-1185">Reference proteome</keyword>
<protein>
    <submittedName>
        <fullName evidence="1">BZ3500_MvSof-1268-A1-R1_Chr2-1g04493 protein</fullName>
    </submittedName>
</protein>
<gene>
    <name evidence="1" type="ORF">BZ3500_MVSOF-1268-A1-R1_CHR2-1G04493</name>
</gene>
<dbReference type="EMBL" id="FMWP01000012">
    <property type="protein sequence ID" value="SCZ88563.1"/>
    <property type="molecule type" value="Genomic_DNA"/>
</dbReference>
<proteinExistence type="predicted"/>
<reference evidence="2" key="1">
    <citation type="submission" date="2016-10" db="EMBL/GenBank/DDBJ databases">
        <authorList>
            <person name="Jeantristanb JTB J.-T."/>
            <person name="Ricardo R."/>
        </authorList>
    </citation>
    <scope>NUCLEOTIDE SEQUENCE [LARGE SCALE GENOMIC DNA]</scope>
</reference>
<organism evidence="1 2">
    <name type="scientific">Microbotryum saponariae</name>
    <dbReference type="NCBI Taxonomy" id="289078"/>
    <lineage>
        <taxon>Eukaryota</taxon>
        <taxon>Fungi</taxon>
        <taxon>Dikarya</taxon>
        <taxon>Basidiomycota</taxon>
        <taxon>Pucciniomycotina</taxon>
        <taxon>Microbotryomycetes</taxon>
        <taxon>Microbotryales</taxon>
        <taxon>Microbotryaceae</taxon>
        <taxon>Microbotryum</taxon>
    </lineage>
</organism>
<dbReference type="AlphaFoldDB" id="A0A2X0KJH0"/>
<evidence type="ECO:0000313" key="1">
    <source>
        <dbReference type="EMBL" id="SCZ88563.1"/>
    </source>
</evidence>